<accession>A0ABW5SLL9</accession>
<reference evidence="2" key="1">
    <citation type="journal article" date="2019" name="Int. J. Syst. Evol. Microbiol.">
        <title>The Global Catalogue of Microorganisms (GCM) 10K type strain sequencing project: providing services to taxonomists for standard genome sequencing and annotation.</title>
        <authorList>
            <consortium name="The Broad Institute Genomics Platform"/>
            <consortium name="The Broad Institute Genome Sequencing Center for Infectious Disease"/>
            <person name="Wu L."/>
            <person name="Ma J."/>
        </authorList>
    </citation>
    <scope>NUCLEOTIDE SEQUENCE [LARGE SCALE GENOMIC DNA]</scope>
    <source>
        <strain evidence="2">KCTC 33849</strain>
    </source>
</reference>
<dbReference type="EMBL" id="JBHUMJ010000002">
    <property type="protein sequence ID" value="MFD2699560.1"/>
    <property type="molecule type" value="Genomic_DNA"/>
</dbReference>
<dbReference type="RefSeq" id="WP_379260484.1">
    <property type="nucleotide sequence ID" value="NZ_JBHUMJ010000002.1"/>
</dbReference>
<name>A0ABW5SLL9_9BACL</name>
<gene>
    <name evidence="1" type="ORF">ACFSVM_03705</name>
</gene>
<dbReference type="CDD" id="cd20693">
    <property type="entry name" value="CdiI_EcoliA0-like"/>
    <property type="match status" value="1"/>
</dbReference>
<dbReference type="Pfam" id="PF24172">
    <property type="entry name" value="CdiI_ImmP"/>
    <property type="match status" value="1"/>
</dbReference>
<dbReference type="Proteomes" id="UP001597540">
    <property type="component" value="Unassembled WGS sequence"/>
</dbReference>
<proteinExistence type="predicted"/>
<comment type="caution">
    <text evidence="1">The sequence shown here is derived from an EMBL/GenBank/DDBJ whole genome shotgun (WGS) entry which is preliminary data.</text>
</comment>
<protein>
    <submittedName>
        <fullName evidence="1">Uncharacterized protein</fullName>
    </submittedName>
</protein>
<evidence type="ECO:0000313" key="1">
    <source>
        <dbReference type="EMBL" id="MFD2699560.1"/>
    </source>
</evidence>
<dbReference type="InterPro" id="IPR049585">
    <property type="entry name" value="CdiI_EcoliA0-like"/>
</dbReference>
<evidence type="ECO:0000313" key="2">
    <source>
        <dbReference type="Proteomes" id="UP001597540"/>
    </source>
</evidence>
<organism evidence="1 2">
    <name type="scientific">Paenibacillus shunpengii</name>
    <dbReference type="NCBI Taxonomy" id="2054424"/>
    <lineage>
        <taxon>Bacteria</taxon>
        <taxon>Bacillati</taxon>
        <taxon>Bacillota</taxon>
        <taxon>Bacilli</taxon>
        <taxon>Bacillales</taxon>
        <taxon>Paenibacillaceae</taxon>
        <taxon>Paenibacillus</taxon>
    </lineage>
</organism>
<sequence length="151" mass="17973">MNQERKLKLERRLEKQKRKSKEEYSVLFKECIASLSEGTIIYSQEQSNRIYNDLPEKYEFTTYGRVNMEVHVFEELTINDLLNHITKKEKCIVLWSHGNDPVIQVDLAEAINNLDEILAVSPDVWLYRVDEYVIEFLHDGVIRKFYRSKDS</sequence>
<keyword evidence="2" id="KW-1185">Reference proteome</keyword>